<keyword evidence="4" id="KW-1185">Reference proteome</keyword>
<evidence type="ECO:0000313" key="2">
    <source>
        <dbReference type="EMBL" id="EHY66473.1"/>
    </source>
</evidence>
<sequence length="148" mass="16469">MCISNLVGKACGGFLVLGSTVFALAFGGRYIILLPIIIFHMFASWYNKKARSASVKKLATALEVIFSIGTIFGYFIVSNTVFLLLPGSSALEKIPRPLVLLMYVDFVVYTCYVAHIILSYLEQDVPEEEDSSDIIRCNQMKTLNRQSV</sequence>
<proteinExistence type="predicted"/>
<evidence type="ECO:0000313" key="3">
    <source>
        <dbReference type="EMBL" id="KFG26819.1"/>
    </source>
</evidence>
<accession>A0A086J3V1</accession>
<keyword evidence="1" id="KW-0472">Membrane</keyword>
<dbReference type="Proteomes" id="UP000005622">
    <property type="component" value="Unassembled WGS sequence"/>
</dbReference>
<organism evidence="2">
    <name type="scientific">Nematocida ausubeli (strain ATCC PRA-371 / ERTm2)</name>
    <name type="common">Nematode killer fungus</name>
    <dbReference type="NCBI Taxonomy" id="1913371"/>
    <lineage>
        <taxon>Eukaryota</taxon>
        <taxon>Fungi</taxon>
        <taxon>Fungi incertae sedis</taxon>
        <taxon>Microsporidia</taxon>
        <taxon>Nematocida</taxon>
    </lineage>
</organism>
<feature type="transmembrane region" description="Helical" evidence="1">
    <location>
        <begin position="22"/>
        <end position="46"/>
    </location>
</feature>
<dbReference type="HOGENOM" id="CLU_1759298_0_0_1"/>
<reference evidence="3" key="2">
    <citation type="submission" date="2012-10" db="EMBL/GenBank/DDBJ databases">
        <authorList>
            <consortium name="The Broad Institute Genome Sequencing Platform"/>
            <consortium name="The Broad Institute Genome Sequencing Center for Infectious Disease"/>
            <person name="Cuomo C."/>
            <person name="Troemel E."/>
            <person name="Walker B."/>
            <person name="Young S.K."/>
            <person name="Zeng Q."/>
            <person name="Gargeya S."/>
            <person name="Fitzgerald M."/>
            <person name="Haas B."/>
            <person name="Abouelleil A."/>
            <person name="Alvarado L."/>
            <person name="Arachchi H.M."/>
            <person name="Berlin A.M."/>
            <person name="Chapman S.B."/>
            <person name="Goldberg J."/>
            <person name="Griggs A."/>
            <person name="Gujja S."/>
            <person name="Hansen M."/>
            <person name="Howarth C."/>
            <person name="Imamovic A."/>
            <person name="Larimer J."/>
            <person name="McCowan C."/>
            <person name="Murphy C."/>
            <person name="Neiman D."/>
            <person name="Pearson M."/>
            <person name="Priest M."/>
            <person name="Roberts A."/>
            <person name="Saif S."/>
            <person name="Shea T."/>
            <person name="Sisk P."/>
            <person name="Sykes S."/>
            <person name="Wortman J."/>
            <person name="Nusbaum C."/>
            <person name="Birren B."/>
        </authorList>
    </citation>
    <scope>NUCLEOTIDE SEQUENCE</scope>
    <source>
        <strain evidence="3">ERTm6</strain>
    </source>
</reference>
<keyword evidence="1" id="KW-1133">Transmembrane helix</keyword>
<evidence type="ECO:0000313" key="4">
    <source>
        <dbReference type="Proteomes" id="UP000054524"/>
    </source>
</evidence>
<name>H8Z942_NEMA1</name>
<reference evidence="2" key="1">
    <citation type="submission" date="2011-03" db="EMBL/GenBank/DDBJ databases">
        <title>The Genome Sequence of Nematocida sp1 strain ERTm2.</title>
        <authorList>
            <consortium name="The Broad Institute Genome Sequencing Platform"/>
            <consortium name="The Broad Institute Genome Sequencing Center for Infectious Disease"/>
            <person name="Cuomo C."/>
            <person name="Troemel E."/>
            <person name="Young S.K."/>
            <person name="Zeng Q."/>
            <person name="Gargeya S."/>
            <person name="Fitzgerald M."/>
            <person name="Haas B."/>
            <person name="Abouelleil A."/>
            <person name="Alvarado L."/>
            <person name="Arachchi H.M."/>
            <person name="Berlin A."/>
            <person name="Brown A."/>
            <person name="Chapman S.B."/>
            <person name="Chen Z."/>
            <person name="Dunbar C."/>
            <person name="Freedman E."/>
            <person name="Gearin G."/>
            <person name="Gellesch M."/>
            <person name="Goldberg J."/>
            <person name="Griggs A."/>
            <person name="Gujja S."/>
            <person name="Heilman E.R."/>
            <person name="Heiman D."/>
            <person name="Howarth C."/>
            <person name="Larson L."/>
            <person name="Lui A."/>
            <person name="MacDonald P.J.P."/>
            <person name="Mehta T."/>
            <person name="Montmayeur A."/>
            <person name="Murphy C."/>
            <person name="Neiman D."/>
            <person name="Pearson M."/>
            <person name="Priest M."/>
            <person name="Roberts A."/>
            <person name="Saif S."/>
            <person name="Shea T."/>
            <person name="Shenoy N."/>
            <person name="Sisk P."/>
            <person name="Stolte C."/>
            <person name="Sykes S."/>
            <person name="White J."/>
            <person name="Yandava C."/>
            <person name="Wortman J."/>
            <person name="Nusbaum C."/>
            <person name="Birren B."/>
        </authorList>
    </citation>
    <scope>NUCLEOTIDE SEQUENCE</scope>
    <source>
        <strain evidence="2">ERTm2</strain>
    </source>
</reference>
<accession>H8Z942</accession>
<dbReference type="Proteomes" id="UP000054524">
    <property type="component" value="Unassembled WGS sequence"/>
</dbReference>
<evidence type="ECO:0000256" key="1">
    <source>
        <dbReference type="SAM" id="Phobius"/>
    </source>
</evidence>
<dbReference type="AlphaFoldDB" id="H8Z942"/>
<dbReference type="EMBL" id="AKIJ01000002">
    <property type="protein sequence ID" value="KFG26819.1"/>
    <property type="molecule type" value="Genomic_DNA"/>
</dbReference>
<gene>
    <name evidence="2" type="ORF">NERG_00113</name>
    <name evidence="3" type="ORF">NESG_00975</name>
</gene>
<keyword evidence="1" id="KW-0812">Transmembrane</keyword>
<feature type="transmembrane region" description="Helical" evidence="1">
    <location>
        <begin position="58"/>
        <end position="77"/>
    </location>
</feature>
<feature type="transmembrane region" description="Helical" evidence="1">
    <location>
        <begin position="97"/>
        <end position="121"/>
    </location>
</feature>
<dbReference type="EMBL" id="JH604633">
    <property type="protein sequence ID" value="EHY66473.1"/>
    <property type="molecule type" value="Genomic_DNA"/>
</dbReference>
<reference evidence="3 4" key="3">
    <citation type="journal article" date="2014" name="Genome Announc.">
        <title>Genome Sequence of the Microsporidian Species Nematocida sp1 Strain ERTm6 (ATCC PRA-372).</title>
        <authorList>
            <person name="Bakowski M.A."/>
            <person name="Priest M."/>
            <person name="Young S."/>
            <person name="Cuomo C.A."/>
            <person name="Troemel E.R."/>
        </authorList>
    </citation>
    <scope>NUCLEOTIDE SEQUENCE [LARGE SCALE GENOMIC DNA]</scope>
    <source>
        <strain evidence="3 4">ERTm6</strain>
    </source>
</reference>
<protein>
    <submittedName>
        <fullName evidence="2">Uncharacterized protein</fullName>
    </submittedName>
</protein>